<dbReference type="AlphaFoldDB" id="A0A8H3DCD6"/>
<evidence type="ECO:0000313" key="2">
    <source>
        <dbReference type="EMBL" id="CAE6517509.1"/>
    </source>
</evidence>
<reference evidence="2" key="1">
    <citation type="submission" date="2021-01" db="EMBL/GenBank/DDBJ databases">
        <authorList>
            <person name="Kaushik A."/>
        </authorList>
    </citation>
    <scope>NUCLEOTIDE SEQUENCE</scope>
    <source>
        <strain evidence="2">Type strain: AG8-Rh-89/</strain>
    </source>
</reference>
<feature type="chain" id="PRO_5034007337" evidence="1">
    <location>
        <begin position="24"/>
        <end position="100"/>
    </location>
</feature>
<dbReference type="Proteomes" id="UP000663850">
    <property type="component" value="Unassembled WGS sequence"/>
</dbReference>
<evidence type="ECO:0000313" key="3">
    <source>
        <dbReference type="Proteomes" id="UP000663850"/>
    </source>
</evidence>
<protein>
    <submittedName>
        <fullName evidence="2">Uncharacterized protein</fullName>
    </submittedName>
</protein>
<comment type="caution">
    <text evidence="2">The sequence shown here is derived from an EMBL/GenBank/DDBJ whole genome shotgun (WGS) entry which is preliminary data.</text>
</comment>
<keyword evidence="1" id="KW-0732">Signal</keyword>
<gene>
    <name evidence="2" type="ORF">RDB_LOCUS114002</name>
</gene>
<proteinExistence type="predicted"/>
<feature type="signal peptide" evidence="1">
    <location>
        <begin position="1"/>
        <end position="23"/>
    </location>
</feature>
<sequence length="100" mass="10798">MHTVSKFTVILVSALGYASSAVAAPVEAAAAASDLAARAPYDVHNGWATYYKPDSYVTGARWKECTPVPSHHMEFNLPKGTNRYRSERIGALAKRTGPAF</sequence>
<dbReference type="EMBL" id="CAJMWZ010006187">
    <property type="protein sequence ID" value="CAE6517509.1"/>
    <property type="molecule type" value="Genomic_DNA"/>
</dbReference>
<organism evidence="2 3">
    <name type="scientific">Rhizoctonia solani</name>
    <dbReference type="NCBI Taxonomy" id="456999"/>
    <lineage>
        <taxon>Eukaryota</taxon>
        <taxon>Fungi</taxon>
        <taxon>Dikarya</taxon>
        <taxon>Basidiomycota</taxon>
        <taxon>Agaricomycotina</taxon>
        <taxon>Agaricomycetes</taxon>
        <taxon>Cantharellales</taxon>
        <taxon>Ceratobasidiaceae</taxon>
        <taxon>Rhizoctonia</taxon>
    </lineage>
</organism>
<accession>A0A8H3DCD6</accession>
<evidence type="ECO:0000256" key="1">
    <source>
        <dbReference type="SAM" id="SignalP"/>
    </source>
</evidence>
<name>A0A8H3DCD6_9AGAM</name>